<evidence type="ECO:0000313" key="2">
    <source>
        <dbReference type="EMBL" id="PSV09423.1"/>
    </source>
</evidence>
<dbReference type="SUPFAM" id="SSF53300">
    <property type="entry name" value="vWA-like"/>
    <property type="match status" value="1"/>
</dbReference>
<dbReference type="Proteomes" id="UP000240530">
    <property type="component" value="Unassembled WGS sequence"/>
</dbReference>
<sequence length="2620" mass="274933">MKTINLEENITITKISGSAFILKDDGSLSPLNTGMTINSGTIIVLTDNGAISATNEAGVPAELSYELVQDIPLPTTYEHIFSTRDNGVIQNGENLHHSLGHKTASNIDVQKIHDAILDGTDPTKVQQATAAGNESSSNWGVVTIDYDNDKMLAKAGFDTAYQPTSVKYPQDYSGQEAHQDIKASITIDSISQDDVVTAAESHSKQTITGTVGDDVKAGDIVTVTLDGKTLGTATVENHDGKLTWSLDVDGKTLLQSGTDKVSASVTTTDAAGNTATADTTHDYSIDVRASIAINPITGDNQITQAEGHEKTLPITGTVGDDVQAGDKVVVTVNGHNYNTTVTADKTWSVNVTGDDILHADKATATVTTDYGIPHEATATTSEHYDVQIDASIKITSIAGDDVVNKSESEGKVPVTGTVGKDVEPGDTVTVTIGDKTYITTVTADKTWTVDVDGSALVNNKGHDVHASVTTNDGAGHSTTANDDKPYTVDTEIKASIVIDAISQDDVVTAAESHSQQTITGTVGDDVKAGDIVTVTLDGKTLGTATVENHDGKLTWSLDVDGKTLLQSGTDKVSASVTTTDAAGNTATADTTHDYSIDVRASIAINPITGDNQITQAEGHEKTLPITGTVGDDVQAGDKVVVTVNGHNYNTTVTADKTWSVNVTGDDILHTDKATATVTTDYGIPHEATATTSEHYDVQIDASIKITSIAGDDVVNKTESEGKVPVTGTVGKDVEPGDTVTVTIGDKTYTTTVTADKTWTVDVDGSALVNNKGHDVHASVTTNDGAGHSTTANDDKPYTVDTDIKASITIDSISQDDVVTAAESHSKQTITGTVGDDVKAGDIVTVTLDGKTLGTATVENHDGKLTWSLDVDGKTLLQSGTDKVSASVTTTDAAGNTATADTTHDYSIDVKASITINPITGDNQITQAEGHEKTLPITGTVGNDVQAGDKVVVTLNGHDYNTTVTADKTWSVNVTGDDILHADKATATVTTDYGIPHEATATTSEHYDVQIDASIKITSIAGDDVVNKSESEGKVPVTGTVGKDVEPGDTVTVTIGDKTYTTTVTADKTWTVDVDGSALVNNKGHDVHASVTANDGAGHSTTANDDKPYTVDTEIKASIVIDAISQDDVVTTAESHSKQTITGTVGDDVKAGDIVTVTLDGKTLGTATVENHDGKLTWSLDVDGKTLLQSGTDKVSASVTTTDAAGNTATADTTHDYSIDVKASITINPITGDNQITQAEGHEKTLPITGTVGDDVQAGDNVVVTVNGHNYNTTVTADKTWSVNVTGDDILHADKATATVTTDYGIPHEATATTSEHYDVQIDASIKITSIAGDDVVNKTESEGKVPVTGTVGKDVEPGDTVTVTIGDKTYSTTVTADKTWTVDVDGSALVDNKGHDVHASVTANDGAGHSTTASDDKPYTVDTDIKASIVIDAISRDDVVTAAESHSKQTITGTVGDDVKVGDIVTVTLDGKTLGTATVENHDGKLTWSLDVDGKTLLQSGTDKVSASVTTTDAAGNTATADTTHDYSIDVKASITINPITGDNQITQAEGHEKTLPITGTVGDNVQAGDKVVVTVNGHDYNTTVTADKTWSVNVTGDDILHADKATATVTTDYGIPHEATATTSEHYDVQIDASIKITSIAGDDVVNKTESEGKVPVTGTVGKDVEPGDTVTVTIGDKTYTTTVTADKTWTVDVDGSALVNNKGHDVHASVTANDGAGHSTTASDDKPYTVDTEINATITIDNVTADNVINEAEAKEIIPLHGTVGGDVKAGDEVTINVDGHEYKTNVVELNGKLGWTVDVEGSVLANASKDHITAQVTATDDAGNSKTANAEHDYSVKTLDASITIDDITSDNVINEKEATEKQLLHGDVGGDVKVGDNVTITLDGHDYSTKVIERNGKLGWQLEVAGSVLANATADQISASVSISDKAGNSETATATHDYKVATLDVSVTVDTINGGKAITGEEHDNNTPITVTGSVGGDAKVGDTVSLHFVNQTVEVKVEDHGAGKLGYTAHVPGGYFEPNQNNGFTGEVNATISISDSYGNDALADAQKDYNANGHVVIGTPSSDVIDGTGYNDVLIGDSAVEQPDVDVNLVLDVSGSMSGFIIEPDSLKIEHNYTSGTIGYFDGHNQYQVIQDFHSKEDVIKYFENTGSLEFLEKVVPTTTLRLPDGSFQTFKYSDLVTHTKIDQAKDSVREIAQHYGEVLDHDQLSNMTFTVITFAVNIQKNIKFHWDFNSHQFVDDQGVNLDTMLQSVKAYGATNDFNTAIAQGIDSFNDTSSTNVLYFVSDGLDGSTDLNKIKELSGDGLDKYDPIIVSTLIGSDVTNTVPKEVSDITSLGEGYLSNNDGTSKVLLVKDISKLGDELNNSFDNILAGNDTIHGGAGNDIIVGDTLNNTWLLEQYGSDIDHLSDLIAHGTSVQDILYSVVAKDANVSLEQLTTHDVFDFMEKNQQSLILDNHSVDGGIDKLFGDAGDDVIFGDSGSDILTGGTGNDLLFGQQGNDILISDAGSDHLWGGEGADEFKLDVLKTDEKTVTEIKDFSADDKINLDSILGKDTTLDNLLSKVSDAKIDNGNLDISFDKGKHHVIVNDISATYHDLGTSTNDIISHLYQHNAFSDTH</sequence>
<dbReference type="EMBL" id="PYNS01000019">
    <property type="protein sequence ID" value="PSV09423.1"/>
    <property type="molecule type" value="Genomic_DNA"/>
</dbReference>
<dbReference type="NCBIfam" id="NF033682">
    <property type="entry name" value="retention_LapA"/>
    <property type="match status" value="1"/>
</dbReference>
<dbReference type="InterPro" id="IPR047777">
    <property type="entry name" value="LapA-like_RM"/>
</dbReference>
<dbReference type="NCBIfam" id="NF033510">
    <property type="entry name" value="Ca_tandemer"/>
    <property type="match status" value="17"/>
</dbReference>
<dbReference type="InterPro" id="IPR011049">
    <property type="entry name" value="Serralysin-like_metalloprot_C"/>
</dbReference>
<dbReference type="GO" id="GO:0005509">
    <property type="term" value="F:calcium ion binding"/>
    <property type="evidence" value="ECO:0007669"/>
    <property type="project" value="InterPro"/>
</dbReference>
<dbReference type="Gene3D" id="2.150.10.10">
    <property type="entry name" value="Serralysin-like metalloprotease, C-terminal"/>
    <property type="match status" value="1"/>
</dbReference>
<dbReference type="InterPro" id="IPR018511">
    <property type="entry name" value="Hemolysin-typ_Ca-bd_CS"/>
</dbReference>
<keyword evidence="1" id="KW-0106">Calcium</keyword>
<dbReference type="InterPro" id="IPR001343">
    <property type="entry name" value="Hemolysn_Ca-bd"/>
</dbReference>
<dbReference type="Gene3D" id="2.60.40.10">
    <property type="entry name" value="Immunoglobulins"/>
    <property type="match status" value="18"/>
</dbReference>
<proteinExistence type="predicted"/>
<dbReference type="PROSITE" id="PS00330">
    <property type="entry name" value="HEMOLYSIN_CALCIUM"/>
    <property type="match status" value="1"/>
</dbReference>
<dbReference type="InterPro" id="IPR036465">
    <property type="entry name" value="vWFA_dom_sf"/>
</dbReference>
<organism evidence="2 3">
    <name type="scientific">Photobacterium leiognathi subsp. mandapamensis</name>
    <name type="common">Photobacterium mandapamensis</name>
    <dbReference type="NCBI Taxonomy" id="48408"/>
    <lineage>
        <taxon>Bacteria</taxon>
        <taxon>Pseudomonadati</taxon>
        <taxon>Pseudomonadota</taxon>
        <taxon>Gammaproteobacteria</taxon>
        <taxon>Vibrionales</taxon>
        <taxon>Vibrionaceae</taxon>
        <taxon>Photobacterium</taxon>
    </lineage>
</organism>
<gene>
    <name evidence="2" type="ORF">C0W93_15630</name>
</gene>
<dbReference type="RefSeq" id="WP_107185646.1">
    <property type="nucleotide sequence ID" value="NZ_JAWQGC010000001.1"/>
</dbReference>
<dbReference type="PRINTS" id="PR00313">
    <property type="entry name" value="CABNDNGRPT"/>
</dbReference>
<dbReference type="InterPro" id="IPR049826">
    <property type="entry name" value="Ig-like_ice"/>
</dbReference>
<protein>
    <submittedName>
        <fullName evidence="2">Uncharacterized protein</fullName>
    </submittedName>
</protein>
<comment type="caution">
    <text evidence="2">The sequence shown here is derived from an EMBL/GenBank/DDBJ whole genome shotgun (WGS) entry which is preliminary data.</text>
</comment>
<dbReference type="Pfam" id="PF00353">
    <property type="entry name" value="HemolysinCabind"/>
    <property type="match status" value="4"/>
</dbReference>
<dbReference type="InterPro" id="IPR013783">
    <property type="entry name" value="Ig-like_fold"/>
</dbReference>
<accession>A0A2T3KSL4</accession>
<name>A0A2T3KSL4_PHOLD</name>
<dbReference type="SUPFAM" id="SSF51120">
    <property type="entry name" value="beta-Roll"/>
    <property type="match status" value="1"/>
</dbReference>
<evidence type="ECO:0000313" key="3">
    <source>
        <dbReference type="Proteomes" id="UP000240530"/>
    </source>
</evidence>
<reference evidence="2 3" key="1">
    <citation type="submission" date="2018-03" db="EMBL/GenBank/DDBJ databases">
        <title>Whole genome sequencing of Histamine producing bacteria.</title>
        <authorList>
            <person name="Butler K."/>
        </authorList>
    </citation>
    <scope>NUCLEOTIDE SEQUENCE [LARGE SCALE GENOMIC DNA]</scope>
    <source>
        <strain evidence="2 3">Res.4.1</strain>
    </source>
</reference>
<dbReference type="NCBIfam" id="NF012196">
    <property type="entry name" value="Ig_like_ice"/>
    <property type="match status" value="18"/>
</dbReference>
<evidence type="ECO:0000256" key="1">
    <source>
        <dbReference type="ARBA" id="ARBA00022837"/>
    </source>
</evidence>